<keyword evidence="2" id="KW-1185">Reference proteome</keyword>
<protein>
    <submittedName>
        <fullName evidence="3">Secreted protein</fullName>
    </submittedName>
</protein>
<name>A0A1I7ZK59_9BILA</name>
<evidence type="ECO:0000313" key="2">
    <source>
        <dbReference type="Proteomes" id="UP000095287"/>
    </source>
</evidence>
<feature type="chain" id="PRO_5009313574" evidence="1">
    <location>
        <begin position="30"/>
        <end position="110"/>
    </location>
</feature>
<proteinExistence type="predicted"/>
<dbReference type="AlphaFoldDB" id="A0A1I7ZK59"/>
<evidence type="ECO:0000256" key="1">
    <source>
        <dbReference type="SAM" id="SignalP"/>
    </source>
</evidence>
<sequence length="110" mass="12451">MGGIRADRWCRACHGRLIAVSVFLRRITAALYSAPALPEGPLSPLNRRRAILVVCPLWNRPSSQPGFLLHCIFCDPGRLELNMVRKSDRTSEDTILQLLFFLFFAAIVRL</sequence>
<dbReference type="WBParaSite" id="L893_g27351.t1">
    <property type="protein sequence ID" value="L893_g27351.t1"/>
    <property type="gene ID" value="L893_g27351"/>
</dbReference>
<organism evidence="2 3">
    <name type="scientific">Steinernema glaseri</name>
    <dbReference type="NCBI Taxonomy" id="37863"/>
    <lineage>
        <taxon>Eukaryota</taxon>
        <taxon>Metazoa</taxon>
        <taxon>Ecdysozoa</taxon>
        <taxon>Nematoda</taxon>
        <taxon>Chromadorea</taxon>
        <taxon>Rhabditida</taxon>
        <taxon>Tylenchina</taxon>
        <taxon>Panagrolaimomorpha</taxon>
        <taxon>Strongyloidoidea</taxon>
        <taxon>Steinernematidae</taxon>
        <taxon>Steinernema</taxon>
    </lineage>
</organism>
<feature type="signal peptide" evidence="1">
    <location>
        <begin position="1"/>
        <end position="29"/>
    </location>
</feature>
<accession>A0A1I7ZK59</accession>
<keyword evidence="1" id="KW-0732">Signal</keyword>
<dbReference type="Proteomes" id="UP000095287">
    <property type="component" value="Unplaced"/>
</dbReference>
<reference evidence="3" key="1">
    <citation type="submission" date="2016-11" db="UniProtKB">
        <authorList>
            <consortium name="WormBaseParasite"/>
        </authorList>
    </citation>
    <scope>IDENTIFICATION</scope>
</reference>
<evidence type="ECO:0000313" key="3">
    <source>
        <dbReference type="WBParaSite" id="L893_g27351.t1"/>
    </source>
</evidence>